<evidence type="ECO:0000256" key="3">
    <source>
        <dbReference type="ARBA" id="ARBA00023125"/>
    </source>
</evidence>
<dbReference type="Pfam" id="PF00356">
    <property type="entry name" value="LacI"/>
    <property type="match status" value="1"/>
</dbReference>
<gene>
    <name evidence="7" type="ORF">BO219_07400</name>
</gene>
<dbReference type="PROSITE" id="PS00356">
    <property type="entry name" value="HTH_LACI_1"/>
    <property type="match status" value="1"/>
</dbReference>
<organism evidence="7 8">
    <name type="scientific">Anoxybacillus kestanbolensis</name>
    <dbReference type="NCBI Taxonomy" id="227476"/>
    <lineage>
        <taxon>Bacteria</taxon>
        <taxon>Bacillati</taxon>
        <taxon>Bacillota</taxon>
        <taxon>Bacilli</taxon>
        <taxon>Bacillales</taxon>
        <taxon>Anoxybacillaceae</taxon>
        <taxon>Anoxybacillus</taxon>
    </lineage>
</organism>
<keyword evidence="2" id="KW-0805">Transcription regulation</keyword>
<protein>
    <submittedName>
        <fullName evidence="7">LacI family transcriptional regulator</fullName>
    </submittedName>
</protein>
<keyword evidence="8" id="KW-1185">Reference proteome</keyword>
<dbReference type="InterPro" id="IPR000843">
    <property type="entry name" value="HTH_LacI"/>
</dbReference>
<dbReference type="SUPFAM" id="SSF47413">
    <property type="entry name" value="lambda repressor-like DNA-binding domains"/>
    <property type="match status" value="1"/>
</dbReference>
<evidence type="ECO:0000256" key="2">
    <source>
        <dbReference type="ARBA" id="ARBA00023015"/>
    </source>
</evidence>
<reference evidence="8" key="1">
    <citation type="submission" date="2016-11" db="EMBL/GenBank/DDBJ databases">
        <title>Draft genome sequence of Anoxybacillus sp. strain 103 isolated from the Qarvajar hot spring in Nagorno-Karabach.</title>
        <authorList>
            <person name="Hovhannisyan P."/>
            <person name="Panosyan H."/>
            <person name="Birkeland N.-K."/>
        </authorList>
    </citation>
    <scope>NUCLEOTIDE SEQUENCE [LARGE SCALE GENOMIC DNA]</scope>
    <source>
        <strain evidence="8">103</strain>
    </source>
</reference>
<feature type="domain" description="HTH cro/C1-type" evidence="6">
    <location>
        <begin position="2"/>
        <end position="53"/>
    </location>
</feature>
<dbReference type="AlphaFoldDB" id="A0A1V3FPC1"/>
<dbReference type="PROSITE" id="PS50932">
    <property type="entry name" value="HTH_LACI_2"/>
    <property type="match status" value="1"/>
</dbReference>
<dbReference type="GO" id="GO:0000976">
    <property type="term" value="F:transcription cis-regulatory region binding"/>
    <property type="evidence" value="ECO:0007669"/>
    <property type="project" value="TreeGrafter"/>
</dbReference>
<accession>A0A1V3FPC1</accession>
<dbReference type="Pfam" id="PF13377">
    <property type="entry name" value="Peripla_BP_3"/>
    <property type="match status" value="1"/>
</dbReference>
<dbReference type="GO" id="GO:0003700">
    <property type="term" value="F:DNA-binding transcription factor activity"/>
    <property type="evidence" value="ECO:0007669"/>
    <property type="project" value="TreeGrafter"/>
</dbReference>
<dbReference type="InterPro" id="IPR001387">
    <property type="entry name" value="Cro/C1-type_HTH"/>
</dbReference>
<dbReference type="RefSeq" id="WP_077429060.1">
    <property type="nucleotide sequence ID" value="NZ_MQAD01000009.1"/>
</dbReference>
<comment type="caution">
    <text evidence="7">The sequence shown here is derived from an EMBL/GenBank/DDBJ whole genome shotgun (WGS) entry which is preliminary data.</text>
</comment>
<evidence type="ECO:0000256" key="1">
    <source>
        <dbReference type="ARBA" id="ARBA00022491"/>
    </source>
</evidence>
<keyword evidence="4" id="KW-0804">Transcription</keyword>
<dbReference type="InterPro" id="IPR028082">
    <property type="entry name" value="Peripla_BP_I"/>
</dbReference>
<dbReference type="SUPFAM" id="SSF53822">
    <property type="entry name" value="Periplasmic binding protein-like I"/>
    <property type="match status" value="1"/>
</dbReference>
<sequence>MRKVTMADVAKLANVSKSTVSQYLNKRYEYMSEETKKRIAEAIEQLQYRPNVIARSLKQKSTATIGVIVFNILHMLTTQVLRAIEDMCQQHGFHVIVCNTDDDPEKERQYIDMLWAKQVDGFIIFPTGKNVDLYKKMIEARLPLVFVDRTVEGIDADAVLLDNERAVQLAVRHLVDQGYKHIGLVAPPFAPHVVPRMERIAAFQRALCEARLPVEKEWIIAERVNHISERLDGLLHQNKLPEAIFAINDLTLMEVLTFVKKHQLSIPNDVALISIDDVPFASVYTPSLTTIAQPTFEMGKKAAERLFMQMNGETSPQMFRLAPKLIERDSAKKRGF</sequence>
<proteinExistence type="predicted"/>
<evidence type="ECO:0000259" key="5">
    <source>
        <dbReference type="PROSITE" id="PS50932"/>
    </source>
</evidence>
<keyword evidence="3" id="KW-0238">DNA-binding</keyword>
<dbReference type="Gene3D" id="3.40.50.2300">
    <property type="match status" value="2"/>
</dbReference>
<evidence type="ECO:0000313" key="8">
    <source>
        <dbReference type="Proteomes" id="UP000188458"/>
    </source>
</evidence>
<dbReference type="CDD" id="cd19977">
    <property type="entry name" value="PBP1_EndR-like"/>
    <property type="match status" value="1"/>
</dbReference>
<feature type="domain" description="HTH lacI-type" evidence="5">
    <location>
        <begin position="4"/>
        <end position="59"/>
    </location>
</feature>
<dbReference type="InterPro" id="IPR010982">
    <property type="entry name" value="Lambda_DNA-bd_dom_sf"/>
</dbReference>
<dbReference type="PANTHER" id="PTHR30146:SF148">
    <property type="entry name" value="HTH-TYPE TRANSCRIPTIONAL REPRESSOR PURR-RELATED"/>
    <property type="match status" value="1"/>
</dbReference>
<evidence type="ECO:0000259" key="6">
    <source>
        <dbReference type="PROSITE" id="PS50943"/>
    </source>
</evidence>
<evidence type="ECO:0000313" key="7">
    <source>
        <dbReference type="EMBL" id="OOE03542.1"/>
    </source>
</evidence>
<dbReference type="Proteomes" id="UP000188458">
    <property type="component" value="Unassembled WGS sequence"/>
</dbReference>
<dbReference type="CDD" id="cd01392">
    <property type="entry name" value="HTH_LacI"/>
    <property type="match status" value="1"/>
</dbReference>
<dbReference type="InterPro" id="IPR046335">
    <property type="entry name" value="LacI/GalR-like_sensor"/>
</dbReference>
<keyword evidence="1" id="KW-0678">Repressor</keyword>
<dbReference type="PROSITE" id="PS50943">
    <property type="entry name" value="HTH_CROC1"/>
    <property type="match status" value="1"/>
</dbReference>
<dbReference type="EMBL" id="MQAD01000009">
    <property type="protein sequence ID" value="OOE03542.1"/>
    <property type="molecule type" value="Genomic_DNA"/>
</dbReference>
<dbReference type="PANTHER" id="PTHR30146">
    <property type="entry name" value="LACI-RELATED TRANSCRIPTIONAL REPRESSOR"/>
    <property type="match status" value="1"/>
</dbReference>
<dbReference type="SMART" id="SM00354">
    <property type="entry name" value="HTH_LACI"/>
    <property type="match status" value="1"/>
</dbReference>
<name>A0A1V3FPC1_9BACL</name>
<dbReference type="Gene3D" id="1.10.260.40">
    <property type="entry name" value="lambda repressor-like DNA-binding domains"/>
    <property type="match status" value="1"/>
</dbReference>
<evidence type="ECO:0000256" key="4">
    <source>
        <dbReference type="ARBA" id="ARBA00023163"/>
    </source>
</evidence>